<evidence type="ECO:0000259" key="8">
    <source>
        <dbReference type="PROSITE" id="PS50850"/>
    </source>
</evidence>
<feature type="domain" description="Major facilitator superfamily (MFS) profile" evidence="8">
    <location>
        <begin position="24"/>
        <end position="476"/>
    </location>
</feature>
<dbReference type="PANTHER" id="PTHR42718:SF46">
    <property type="entry name" value="BLR6921 PROTEIN"/>
    <property type="match status" value="1"/>
</dbReference>
<evidence type="ECO:0000256" key="7">
    <source>
        <dbReference type="SAM" id="Phobius"/>
    </source>
</evidence>
<reference evidence="10" key="1">
    <citation type="journal article" date="2019" name="Int. J. Syst. Evol. Microbiol.">
        <title>The Global Catalogue of Microorganisms (GCM) 10K type strain sequencing project: providing services to taxonomists for standard genome sequencing and annotation.</title>
        <authorList>
            <consortium name="The Broad Institute Genomics Platform"/>
            <consortium name="The Broad Institute Genome Sequencing Center for Infectious Disease"/>
            <person name="Wu L."/>
            <person name="Ma J."/>
        </authorList>
    </citation>
    <scope>NUCLEOTIDE SEQUENCE [LARGE SCALE GENOMIC DNA]</scope>
    <source>
        <strain evidence="10">JCM 9377</strain>
    </source>
</reference>
<feature type="transmembrane region" description="Helical" evidence="7">
    <location>
        <begin position="177"/>
        <end position="200"/>
    </location>
</feature>
<sequence>MDSLHSPAEQTPAGAPTARRTGLILAVACLCQALVVLDTSVVNIALPKIGAALDFSAGSLSWVVNAYLLTFGGLLLLGGRIADLTGYRRALLGGLALFGTASALGGLAQTSGQLVAARAAQGAAAAVLAPIGLTIIMITFPQGPARARAIGVWAMVSAAGSALGVLAGGLLTEALNWRWVMFVNVPIVVVALLLGAWTITGGPAEGPRRLDVVGAVLATAGMTTLVYAMVQTEHHPWGSARTLSLLGAAVLAGAAFLYWEARVAAEPLVRLGVFANRTVSAAGLIALFVGAATVSGFYFASLFVQRVWGYEPLKAGAAFLPFCAGVIAGSMFSGRLTARLGLRPVLTGGLLLGAGGMVWFGALEVGSGFVTGFAGPSLLASAGLGACVVASTTLGTTAVRPGEAGLVSGLLNAGRQCGGSIGLAVVSTVAVSSTAAAATGDPRQALATGYDHAFLLTALLLAAAAVTTVLLVPGGRPES</sequence>
<evidence type="ECO:0000313" key="10">
    <source>
        <dbReference type="Proteomes" id="UP001501237"/>
    </source>
</evidence>
<feature type="transmembrane region" description="Helical" evidence="7">
    <location>
        <begin position="212"/>
        <end position="230"/>
    </location>
</feature>
<feature type="transmembrane region" description="Helical" evidence="7">
    <location>
        <begin position="315"/>
        <end position="333"/>
    </location>
</feature>
<dbReference type="PROSITE" id="PS50850">
    <property type="entry name" value="MFS"/>
    <property type="match status" value="1"/>
</dbReference>
<feature type="transmembrane region" description="Helical" evidence="7">
    <location>
        <begin position="420"/>
        <end position="440"/>
    </location>
</feature>
<comment type="caution">
    <text evidence="9">The sequence shown here is derived from an EMBL/GenBank/DDBJ whole genome shotgun (WGS) entry which is preliminary data.</text>
</comment>
<feature type="transmembrane region" description="Helical" evidence="7">
    <location>
        <begin position="242"/>
        <end position="259"/>
    </location>
</feature>
<dbReference type="Pfam" id="PF07690">
    <property type="entry name" value="MFS_1"/>
    <property type="match status" value="1"/>
</dbReference>
<feature type="transmembrane region" description="Helical" evidence="7">
    <location>
        <begin position="120"/>
        <end position="140"/>
    </location>
</feature>
<feature type="transmembrane region" description="Helical" evidence="7">
    <location>
        <begin position="452"/>
        <end position="472"/>
    </location>
</feature>
<dbReference type="InterPro" id="IPR020846">
    <property type="entry name" value="MFS_dom"/>
</dbReference>
<feature type="transmembrane region" description="Helical" evidence="7">
    <location>
        <begin position="152"/>
        <end position="171"/>
    </location>
</feature>
<dbReference type="InterPro" id="IPR011701">
    <property type="entry name" value="MFS"/>
</dbReference>
<dbReference type="Proteomes" id="UP001501237">
    <property type="component" value="Unassembled WGS sequence"/>
</dbReference>
<evidence type="ECO:0000256" key="2">
    <source>
        <dbReference type="ARBA" id="ARBA00022448"/>
    </source>
</evidence>
<evidence type="ECO:0000256" key="3">
    <source>
        <dbReference type="ARBA" id="ARBA00022475"/>
    </source>
</evidence>
<feature type="transmembrane region" description="Helical" evidence="7">
    <location>
        <begin position="90"/>
        <end position="108"/>
    </location>
</feature>
<dbReference type="InterPro" id="IPR036259">
    <property type="entry name" value="MFS_trans_sf"/>
</dbReference>
<accession>A0ABP6Q7V0</accession>
<proteinExistence type="predicted"/>
<evidence type="ECO:0000256" key="4">
    <source>
        <dbReference type="ARBA" id="ARBA00022692"/>
    </source>
</evidence>
<comment type="subcellular location">
    <subcellularLocation>
        <location evidence="1">Cell membrane</location>
        <topology evidence="1">Multi-pass membrane protein</topology>
    </subcellularLocation>
</comment>
<dbReference type="SUPFAM" id="SSF103473">
    <property type="entry name" value="MFS general substrate transporter"/>
    <property type="match status" value="1"/>
</dbReference>
<feature type="transmembrane region" description="Helical" evidence="7">
    <location>
        <begin position="21"/>
        <end position="46"/>
    </location>
</feature>
<dbReference type="PANTHER" id="PTHR42718">
    <property type="entry name" value="MAJOR FACILITATOR SUPERFAMILY MULTIDRUG TRANSPORTER MFSC"/>
    <property type="match status" value="1"/>
</dbReference>
<keyword evidence="2" id="KW-0813">Transport</keyword>
<dbReference type="RefSeq" id="WP_344826533.1">
    <property type="nucleotide sequence ID" value="NZ_BAAAUV010000005.1"/>
</dbReference>
<feature type="transmembrane region" description="Helical" evidence="7">
    <location>
        <begin position="378"/>
        <end position="399"/>
    </location>
</feature>
<dbReference type="Gene3D" id="1.20.1250.20">
    <property type="entry name" value="MFS general substrate transporter like domains"/>
    <property type="match status" value="1"/>
</dbReference>
<evidence type="ECO:0000256" key="6">
    <source>
        <dbReference type="ARBA" id="ARBA00023136"/>
    </source>
</evidence>
<keyword evidence="10" id="KW-1185">Reference proteome</keyword>
<protein>
    <submittedName>
        <fullName evidence="9">MFS transporter</fullName>
    </submittedName>
</protein>
<feature type="transmembrane region" description="Helical" evidence="7">
    <location>
        <begin position="279"/>
        <end position="303"/>
    </location>
</feature>
<keyword evidence="6 7" id="KW-0472">Membrane</keyword>
<name>A0ABP6Q7V0_9ACTN</name>
<keyword evidence="5 7" id="KW-1133">Transmembrane helix</keyword>
<feature type="transmembrane region" description="Helical" evidence="7">
    <location>
        <begin position="345"/>
        <end position="366"/>
    </location>
</feature>
<feature type="transmembrane region" description="Helical" evidence="7">
    <location>
        <begin position="58"/>
        <end position="78"/>
    </location>
</feature>
<evidence type="ECO:0000313" key="9">
    <source>
        <dbReference type="EMBL" id="GAA3208204.1"/>
    </source>
</evidence>
<evidence type="ECO:0000256" key="1">
    <source>
        <dbReference type="ARBA" id="ARBA00004651"/>
    </source>
</evidence>
<evidence type="ECO:0000256" key="5">
    <source>
        <dbReference type="ARBA" id="ARBA00022989"/>
    </source>
</evidence>
<organism evidence="9 10">
    <name type="scientific">Actinocorallia longicatena</name>
    <dbReference type="NCBI Taxonomy" id="111803"/>
    <lineage>
        <taxon>Bacteria</taxon>
        <taxon>Bacillati</taxon>
        <taxon>Actinomycetota</taxon>
        <taxon>Actinomycetes</taxon>
        <taxon>Streptosporangiales</taxon>
        <taxon>Thermomonosporaceae</taxon>
        <taxon>Actinocorallia</taxon>
    </lineage>
</organism>
<keyword evidence="3" id="KW-1003">Cell membrane</keyword>
<keyword evidence="4 7" id="KW-0812">Transmembrane</keyword>
<dbReference type="EMBL" id="BAAAUV010000005">
    <property type="protein sequence ID" value="GAA3208204.1"/>
    <property type="molecule type" value="Genomic_DNA"/>
</dbReference>
<gene>
    <name evidence="9" type="ORF">GCM10010468_24980</name>
</gene>
<dbReference type="CDD" id="cd17321">
    <property type="entry name" value="MFS_MMR_MDR_like"/>
    <property type="match status" value="1"/>
</dbReference>
<dbReference type="Gene3D" id="1.20.1720.10">
    <property type="entry name" value="Multidrug resistance protein D"/>
    <property type="match status" value="1"/>
</dbReference>